<feature type="non-terminal residue" evidence="1">
    <location>
        <position position="1"/>
    </location>
</feature>
<organism evidence="1 2">
    <name type="scientific">Paspalum notatum var. saurae</name>
    <dbReference type="NCBI Taxonomy" id="547442"/>
    <lineage>
        <taxon>Eukaryota</taxon>
        <taxon>Viridiplantae</taxon>
        <taxon>Streptophyta</taxon>
        <taxon>Embryophyta</taxon>
        <taxon>Tracheophyta</taxon>
        <taxon>Spermatophyta</taxon>
        <taxon>Magnoliopsida</taxon>
        <taxon>Liliopsida</taxon>
        <taxon>Poales</taxon>
        <taxon>Poaceae</taxon>
        <taxon>PACMAD clade</taxon>
        <taxon>Panicoideae</taxon>
        <taxon>Andropogonodae</taxon>
        <taxon>Paspaleae</taxon>
        <taxon>Paspalinae</taxon>
        <taxon>Paspalum</taxon>
    </lineage>
</organism>
<dbReference type="AlphaFoldDB" id="A0AAQ3T054"/>
<dbReference type="EMBL" id="CP144747">
    <property type="protein sequence ID" value="WVZ64200.1"/>
    <property type="molecule type" value="Genomic_DNA"/>
</dbReference>
<proteinExistence type="predicted"/>
<accession>A0AAQ3T054</accession>
<protein>
    <submittedName>
        <fullName evidence="1">Uncharacterized protein</fullName>
    </submittedName>
</protein>
<gene>
    <name evidence="1" type="ORF">U9M48_013761</name>
</gene>
<keyword evidence="2" id="KW-1185">Reference proteome</keyword>
<sequence length="154" mass="17815">SNILINLFAIEIVPSKATRIIWRLAHSTLHTYPLFSRVRTPGHLATCRVRRHTPCSIVRTHLVPTRLVTLTHLNEWWGVMDLPDYEIELSKKFDVHLVPTRHVTLTLTRSLLFSLAEFSLFRTTKSSESRTPRASSERRGRAEKTVTCSIRSWI</sequence>
<dbReference type="Proteomes" id="UP001341281">
    <property type="component" value="Chromosome 03"/>
</dbReference>
<evidence type="ECO:0000313" key="1">
    <source>
        <dbReference type="EMBL" id="WVZ64200.1"/>
    </source>
</evidence>
<reference evidence="1 2" key="1">
    <citation type="submission" date="2024-02" db="EMBL/GenBank/DDBJ databases">
        <title>High-quality chromosome-scale genome assembly of Pensacola bahiagrass (Paspalum notatum Flugge var. saurae).</title>
        <authorList>
            <person name="Vega J.M."/>
            <person name="Podio M."/>
            <person name="Orjuela J."/>
            <person name="Siena L.A."/>
            <person name="Pessino S.C."/>
            <person name="Combes M.C."/>
            <person name="Mariac C."/>
            <person name="Albertini E."/>
            <person name="Pupilli F."/>
            <person name="Ortiz J.P.A."/>
            <person name="Leblanc O."/>
        </authorList>
    </citation>
    <scope>NUCLEOTIDE SEQUENCE [LARGE SCALE GENOMIC DNA]</scope>
    <source>
        <strain evidence="1">R1</strain>
        <tissue evidence="1">Leaf</tissue>
    </source>
</reference>
<name>A0AAQ3T054_PASNO</name>
<evidence type="ECO:0000313" key="2">
    <source>
        <dbReference type="Proteomes" id="UP001341281"/>
    </source>
</evidence>